<accession>A0A1M5H682</accession>
<name>A0A1M5H682_9BACT</name>
<evidence type="ECO:0000313" key="2">
    <source>
        <dbReference type="Proteomes" id="UP000184368"/>
    </source>
</evidence>
<proteinExistence type="predicted"/>
<organism evidence="1 2">
    <name type="scientific">Cnuella takakiae</name>
    <dbReference type="NCBI Taxonomy" id="1302690"/>
    <lineage>
        <taxon>Bacteria</taxon>
        <taxon>Pseudomonadati</taxon>
        <taxon>Bacteroidota</taxon>
        <taxon>Chitinophagia</taxon>
        <taxon>Chitinophagales</taxon>
        <taxon>Chitinophagaceae</taxon>
        <taxon>Cnuella</taxon>
    </lineage>
</organism>
<evidence type="ECO:0000313" key="1">
    <source>
        <dbReference type="EMBL" id="SHG11415.1"/>
    </source>
</evidence>
<reference evidence="1 2" key="1">
    <citation type="submission" date="2016-11" db="EMBL/GenBank/DDBJ databases">
        <authorList>
            <person name="Jaros S."/>
            <person name="Januszkiewicz K."/>
            <person name="Wedrychowicz H."/>
        </authorList>
    </citation>
    <scope>NUCLEOTIDE SEQUENCE [LARGE SCALE GENOMIC DNA]</scope>
    <source>
        <strain evidence="1 2">DSM 26897</strain>
    </source>
</reference>
<dbReference type="STRING" id="1302690.BUE76_03665"/>
<protein>
    <recommendedName>
        <fullName evidence="3">Carboxypeptidase regulatory-like domain-containing protein</fullName>
    </recommendedName>
</protein>
<sequence length="715" mass="77554">MAAQAQLAGSPVLLPQQRLSAAVNKHFFVTGETIWLGAITTALNSGKASDLERAAFVELLNSRGQVALRGMIALRDSRGYGGLFLPATIATDRYLLRVYTAGQQVVGPGGFFSTSLTIVNPEQPPLEPNATPADSVGVQFFTTSGQLVAGLGNTVGVQITDTWGTPIEAAGVVLNSRNDTLAHITTCCGGRAGFQLRPQAGMQYRLEVSHQEKLYSRYLPAVATQGMVMQVKAAANGGADVQVAASANFNGQQVFLHSRSLHTGMINNGSTTFQLTAADLPEGTAPILLYDGGGKIQAQRWWHQPGNRTTILAVTPGQQRYGKRQTVAVQLTTGQPTEVAVSVFRVDSLQHPVPERVKAPDREAKELALLTMGTEVQAVQNQWLPQREGLLLPVRITHAGSDLPASGVTASLSVPGKPFAFVQATADSAGIAWFNPPPFYDSGAAWIQPPVTASGRYRIAPFPLFYPVPQVPEGRLYLPKAWAPQLEQHLLAAQVQEAMGTGPVAAPIDTTNFYGKPDKVYLLDNYTRFPLLEEVLREYIPEVVVRRRADGYHFRVFDESYRRQFENDPLVLLDGQPVAINELMELSALKIRRLDVVGRRYVYGTQTYEGVLAWYTYTGDRAGLPPPAGTAALNLPPQLRQPVLASMALPAGAADRHTPDQRLQLFWAPYLATDQSGKATVRFQTSDVPGRYAIVVQTMGEAEGTKPAVVYFDVE</sequence>
<dbReference type="AlphaFoldDB" id="A0A1M5H682"/>
<gene>
    <name evidence="1" type="ORF">SAMN05444008_11847</name>
</gene>
<dbReference type="Proteomes" id="UP000184368">
    <property type="component" value="Unassembled WGS sequence"/>
</dbReference>
<dbReference type="EMBL" id="FQUO01000018">
    <property type="protein sequence ID" value="SHG11415.1"/>
    <property type="molecule type" value="Genomic_DNA"/>
</dbReference>
<keyword evidence="2" id="KW-1185">Reference proteome</keyword>
<evidence type="ECO:0008006" key="3">
    <source>
        <dbReference type="Google" id="ProtNLM"/>
    </source>
</evidence>